<accession>A0ABN7YHQ7</accession>
<reference evidence="1 2" key="1">
    <citation type="submission" date="2021-08" db="EMBL/GenBank/DDBJ databases">
        <authorList>
            <person name="Peeters C."/>
        </authorList>
    </citation>
    <scope>NUCLEOTIDE SEQUENCE [LARGE SCALE GENOMIC DNA]</scope>
    <source>
        <strain evidence="1 2">LMG 21510</strain>
    </source>
</reference>
<dbReference type="EMBL" id="CAJZAH010000002">
    <property type="protein sequence ID" value="CAG9172533.1"/>
    <property type="molecule type" value="Genomic_DNA"/>
</dbReference>
<comment type="caution">
    <text evidence="1">The sequence shown here is derived from an EMBL/GenBank/DDBJ whole genome shotgun (WGS) entry which is preliminary data.</text>
</comment>
<dbReference type="Proteomes" id="UP000721236">
    <property type="component" value="Unassembled WGS sequence"/>
</dbReference>
<organism evidence="1 2">
    <name type="scientific">Cupriavidus respiraculi</name>
    <dbReference type="NCBI Taxonomy" id="195930"/>
    <lineage>
        <taxon>Bacteria</taxon>
        <taxon>Pseudomonadati</taxon>
        <taxon>Pseudomonadota</taxon>
        <taxon>Betaproteobacteria</taxon>
        <taxon>Burkholderiales</taxon>
        <taxon>Burkholderiaceae</taxon>
        <taxon>Cupriavidus</taxon>
    </lineage>
</organism>
<keyword evidence="2" id="KW-1185">Reference proteome</keyword>
<evidence type="ECO:0000313" key="2">
    <source>
        <dbReference type="Proteomes" id="UP000721236"/>
    </source>
</evidence>
<name>A0ABN7YHQ7_9BURK</name>
<sequence length="38" mass="4310">MDQVTRKRMHKGLCKAFDDLTANLEGTTLMPAMAMRAR</sequence>
<protein>
    <submittedName>
        <fullName evidence="1">Uncharacterized protein</fullName>
    </submittedName>
</protein>
<gene>
    <name evidence="1" type="ORF">LMG21510_02002</name>
</gene>
<proteinExistence type="predicted"/>
<evidence type="ECO:0000313" key="1">
    <source>
        <dbReference type="EMBL" id="CAG9172533.1"/>
    </source>
</evidence>